<evidence type="ECO:0000313" key="3">
    <source>
        <dbReference type="Proteomes" id="UP000198412"/>
    </source>
</evidence>
<sequence length="162" mass="18839">MNYNLLTTGTKNSGFSFILENHEIINSGDEINRRRIIDKFNKIADNSAVISQKKSKLKINKYRDNYLIKIITINKDEKGRFAPVELLLMKYESNNKLVTSLKKINNILKYEEIILDENVWMSIPEEIENSLKLFNKKKRNKLILVITVSIIVIIAITKIILT</sequence>
<organism evidence="2 3">
    <name type="scientific">Lutibacter flavus</name>
    <dbReference type="NCBI Taxonomy" id="691689"/>
    <lineage>
        <taxon>Bacteria</taxon>
        <taxon>Pseudomonadati</taxon>
        <taxon>Bacteroidota</taxon>
        <taxon>Flavobacteriia</taxon>
        <taxon>Flavobacteriales</taxon>
        <taxon>Flavobacteriaceae</taxon>
        <taxon>Lutibacter</taxon>
    </lineage>
</organism>
<name>A0A238XLS1_9FLAO</name>
<accession>A0A238XLS1</accession>
<keyword evidence="3" id="KW-1185">Reference proteome</keyword>
<dbReference type="AlphaFoldDB" id="A0A238XLS1"/>
<evidence type="ECO:0000313" key="2">
    <source>
        <dbReference type="EMBL" id="SNR58919.1"/>
    </source>
</evidence>
<dbReference type="Proteomes" id="UP000198412">
    <property type="component" value="Unassembled WGS sequence"/>
</dbReference>
<keyword evidence="1" id="KW-0472">Membrane</keyword>
<dbReference type="RefSeq" id="WP_089378187.1">
    <property type="nucleotide sequence ID" value="NZ_FZNX01000003.1"/>
</dbReference>
<dbReference type="EMBL" id="FZNX01000003">
    <property type="protein sequence ID" value="SNR58919.1"/>
    <property type="molecule type" value="Genomic_DNA"/>
</dbReference>
<proteinExistence type="predicted"/>
<protein>
    <submittedName>
        <fullName evidence="2">Uncharacterized protein</fullName>
    </submittedName>
</protein>
<evidence type="ECO:0000256" key="1">
    <source>
        <dbReference type="SAM" id="Phobius"/>
    </source>
</evidence>
<gene>
    <name evidence="2" type="ORF">SAMN04488111_1870</name>
</gene>
<keyword evidence="1" id="KW-1133">Transmembrane helix</keyword>
<keyword evidence="1" id="KW-0812">Transmembrane</keyword>
<reference evidence="3" key="1">
    <citation type="submission" date="2017-06" db="EMBL/GenBank/DDBJ databases">
        <authorList>
            <person name="Varghese N."/>
            <person name="Submissions S."/>
        </authorList>
    </citation>
    <scope>NUCLEOTIDE SEQUENCE [LARGE SCALE GENOMIC DNA]</scope>
    <source>
        <strain evidence="3">DSM 27993</strain>
    </source>
</reference>
<feature type="transmembrane region" description="Helical" evidence="1">
    <location>
        <begin position="142"/>
        <end position="161"/>
    </location>
</feature>